<dbReference type="GO" id="GO:0004605">
    <property type="term" value="F:phosphatidate cytidylyltransferase activity"/>
    <property type="evidence" value="ECO:0007669"/>
    <property type="project" value="UniProtKB-EC"/>
</dbReference>
<dbReference type="InterPro" id="IPR000374">
    <property type="entry name" value="PC_trans"/>
</dbReference>
<dbReference type="EC" id="2.7.7.41" evidence="6 18"/>
<comment type="subcellular location">
    <subcellularLocation>
        <location evidence="2">Cell membrane</location>
        <topology evidence="2">Multi-pass membrane protein</topology>
    </subcellularLocation>
</comment>
<dbReference type="EMBL" id="BSFE01000004">
    <property type="protein sequence ID" value="GLK52359.1"/>
    <property type="molecule type" value="Genomic_DNA"/>
</dbReference>
<comment type="pathway">
    <text evidence="3 18">Phospholipid metabolism; CDP-diacylglycerol biosynthesis; CDP-diacylglycerol from sn-glycerol 3-phosphate: step 3/3.</text>
</comment>
<evidence type="ECO:0000256" key="7">
    <source>
        <dbReference type="ARBA" id="ARBA00019373"/>
    </source>
</evidence>
<evidence type="ECO:0000256" key="11">
    <source>
        <dbReference type="ARBA" id="ARBA00022692"/>
    </source>
</evidence>
<feature type="transmembrane region" description="Helical" evidence="19">
    <location>
        <begin position="174"/>
        <end position="196"/>
    </location>
</feature>
<evidence type="ECO:0000256" key="18">
    <source>
        <dbReference type="RuleBase" id="RU003938"/>
    </source>
</evidence>
<name>A0A9W6INA8_9PROT</name>
<comment type="pathway">
    <text evidence="4">Lipid metabolism.</text>
</comment>
<evidence type="ECO:0000256" key="13">
    <source>
        <dbReference type="ARBA" id="ARBA00022989"/>
    </source>
</evidence>
<keyword evidence="8" id="KW-1003">Cell membrane</keyword>
<feature type="transmembrane region" description="Helical" evidence="19">
    <location>
        <begin position="138"/>
        <end position="162"/>
    </location>
</feature>
<keyword evidence="21" id="KW-1185">Reference proteome</keyword>
<keyword evidence="9" id="KW-0444">Lipid biosynthesis</keyword>
<evidence type="ECO:0000313" key="21">
    <source>
        <dbReference type="Proteomes" id="UP001143486"/>
    </source>
</evidence>
<proteinExistence type="inferred from homology"/>
<keyword evidence="16" id="KW-0594">Phospholipid biosynthesis</keyword>
<keyword evidence="11 18" id="KW-0812">Transmembrane</keyword>
<evidence type="ECO:0000256" key="3">
    <source>
        <dbReference type="ARBA" id="ARBA00005119"/>
    </source>
</evidence>
<evidence type="ECO:0000256" key="9">
    <source>
        <dbReference type="ARBA" id="ARBA00022516"/>
    </source>
</evidence>
<keyword evidence="15 19" id="KW-0472">Membrane</keyword>
<keyword evidence="17" id="KW-1208">Phospholipid metabolism</keyword>
<evidence type="ECO:0000256" key="5">
    <source>
        <dbReference type="ARBA" id="ARBA00010185"/>
    </source>
</evidence>
<dbReference type="GO" id="GO:0016024">
    <property type="term" value="P:CDP-diacylglycerol biosynthetic process"/>
    <property type="evidence" value="ECO:0007669"/>
    <property type="project" value="TreeGrafter"/>
</dbReference>
<comment type="catalytic activity">
    <reaction evidence="1 18">
        <text>a 1,2-diacyl-sn-glycero-3-phosphate + CTP + H(+) = a CDP-1,2-diacyl-sn-glycerol + diphosphate</text>
        <dbReference type="Rhea" id="RHEA:16229"/>
        <dbReference type="ChEBI" id="CHEBI:15378"/>
        <dbReference type="ChEBI" id="CHEBI:33019"/>
        <dbReference type="ChEBI" id="CHEBI:37563"/>
        <dbReference type="ChEBI" id="CHEBI:58332"/>
        <dbReference type="ChEBI" id="CHEBI:58608"/>
        <dbReference type="EC" id="2.7.7.41"/>
    </reaction>
</comment>
<evidence type="ECO:0000256" key="2">
    <source>
        <dbReference type="ARBA" id="ARBA00004651"/>
    </source>
</evidence>
<protein>
    <recommendedName>
        <fullName evidence="7 18">Phosphatidate cytidylyltransferase</fullName>
        <ecNumber evidence="6 18">2.7.7.41</ecNumber>
    </recommendedName>
</protein>
<keyword evidence="13 19" id="KW-1133">Transmembrane helix</keyword>
<dbReference type="Pfam" id="PF01148">
    <property type="entry name" value="CTP_transf_1"/>
    <property type="match status" value="1"/>
</dbReference>
<evidence type="ECO:0000256" key="16">
    <source>
        <dbReference type="ARBA" id="ARBA00023209"/>
    </source>
</evidence>
<organism evidence="20 21">
    <name type="scientific">Maricaulis virginensis</name>
    <dbReference type="NCBI Taxonomy" id="144022"/>
    <lineage>
        <taxon>Bacteria</taxon>
        <taxon>Pseudomonadati</taxon>
        <taxon>Pseudomonadota</taxon>
        <taxon>Alphaproteobacteria</taxon>
        <taxon>Maricaulales</taxon>
        <taxon>Maricaulaceae</taxon>
        <taxon>Maricaulis</taxon>
    </lineage>
</organism>
<evidence type="ECO:0000313" key="20">
    <source>
        <dbReference type="EMBL" id="GLK52359.1"/>
    </source>
</evidence>
<keyword evidence="10 18" id="KW-0808">Transferase</keyword>
<gene>
    <name evidence="20" type="ORF">GCM10017621_18670</name>
</gene>
<evidence type="ECO:0000256" key="17">
    <source>
        <dbReference type="ARBA" id="ARBA00023264"/>
    </source>
</evidence>
<sequence>MVGSMPARRDPVFRRRLISALLLGPLALVLLWMGGLVFTAWVAAFAAAMAWEWIQMSDPKAPPVAYAIACATASGAVLLAGETSTQDALFWGAAGTLAAGIERWRRGWSIEVLGVLYVSLAAGLLASMRAEAEHGLPMVVLLFAIVWAADSLAYIAGTWLGGPKLVPQASPNKTWSGFIAGLAAGTAAGVAAGAVFDLNLPVVAVFAAVVAVASVLGDLAMSLFKRSFNVKDSGTLIPGHGGVLDRVDALMLAVITAVLFQRVIPLGWGMS</sequence>
<reference evidence="20" key="1">
    <citation type="journal article" date="2014" name="Int. J. Syst. Evol. Microbiol.">
        <title>Complete genome sequence of Corynebacterium casei LMG S-19264T (=DSM 44701T), isolated from a smear-ripened cheese.</title>
        <authorList>
            <consortium name="US DOE Joint Genome Institute (JGI-PGF)"/>
            <person name="Walter F."/>
            <person name="Albersmeier A."/>
            <person name="Kalinowski J."/>
            <person name="Ruckert C."/>
        </authorList>
    </citation>
    <scope>NUCLEOTIDE SEQUENCE</scope>
    <source>
        <strain evidence="20">VKM B-1513</strain>
    </source>
</reference>
<feature type="transmembrane region" description="Helical" evidence="19">
    <location>
        <begin position="63"/>
        <end position="81"/>
    </location>
</feature>
<feature type="transmembrane region" description="Helical" evidence="19">
    <location>
        <begin position="202"/>
        <end position="224"/>
    </location>
</feature>
<dbReference type="AlphaFoldDB" id="A0A9W6INA8"/>
<feature type="transmembrane region" description="Helical" evidence="19">
    <location>
        <begin position="108"/>
        <end position="126"/>
    </location>
</feature>
<dbReference type="PROSITE" id="PS01315">
    <property type="entry name" value="CDS"/>
    <property type="match status" value="1"/>
</dbReference>
<evidence type="ECO:0000256" key="19">
    <source>
        <dbReference type="SAM" id="Phobius"/>
    </source>
</evidence>
<dbReference type="Proteomes" id="UP001143486">
    <property type="component" value="Unassembled WGS sequence"/>
</dbReference>
<reference evidence="20" key="2">
    <citation type="submission" date="2023-01" db="EMBL/GenBank/DDBJ databases">
        <authorList>
            <person name="Sun Q."/>
            <person name="Evtushenko L."/>
        </authorList>
    </citation>
    <scope>NUCLEOTIDE SEQUENCE</scope>
    <source>
        <strain evidence="20">VKM B-1513</strain>
    </source>
</reference>
<accession>A0A9W6INA8</accession>
<dbReference type="PANTHER" id="PTHR46382">
    <property type="entry name" value="PHOSPHATIDATE CYTIDYLYLTRANSFERASE"/>
    <property type="match status" value="1"/>
</dbReference>
<evidence type="ECO:0000256" key="15">
    <source>
        <dbReference type="ARBA" id="ARBA00023136"/>
    </source>
</evidence>
<keyword evidence="12 18" id="KW-0548">Nucleotidyltransferase</keyword>
<keyword evidence="14" id="KW-0443">Lipid metabolism</keyword>
<dbReference type="PANTHER" id="PTHR46382:SF1">
    <property type="entry name" value="PHOSPHATIDATE CYTIDYLYLTRANSFERASE"/>
    <property type="match status" value="1"/>
</dbReference>
<evidence type="ECO:0000256" key="4">
    <source>
        <dbReference type="ARBA" id="ARBA00005189"/>
    </source>
</evidence>
<comment type="caution">
    <text evidence="20">The sequence shown here is derived from an EMBL/GenBank/DDBJ whole genome shotgun (WGS) entry which is preliminary data.</text>
</comment>
<dbReference type="GO" id="GO:0005886">
    <property type="term" value="C:plasma membrane"/>
    <property type="evidence" value="ECO:0007669"/>
    <property type="project" value="UniProtKB-SubCell"/>
</dbReference>
<evidence type="ECO:0000256" key="1">
    <source>
        <dbReference type="ARBA" id="ARBA00001698"/>
    </source>
</evidence>
<evidence type="ECO:0000256" key="8">
    <source>
        <dbReference type="ARBA" id="ARBA00022475"/>
    </source>
</evidence>
<feature type="transmembrane region" description="Helical" evidence="19">
    <location>
        <begin position="21"/>
        <end position="51"/>
    </location>
</feature>
<evidence type="ECO:0000256" key="14">
    <source>
        <dbReference type="ARBA" id="ARBA00023098"/>
    </source>
</evidence>
<comment type="similarity">
    <text evidence="5 18">Belongs to the CDS family.</text>
</comment>
<evidence type="ECO:0000256" key="6">
    <source>
        <dbReference type="ARBA" id="ARBA00012487"/>
    </source>
</evidence>
<evidence type="ECO:0000256" key="10">
    <source>
        <dbReference type="ARBA" id="ARBA00022679"/>
    </source>
</evidence>
<evidence type="ECO:0000256" key="12">
    <source>
        <dbReference type="ARBA" id="ARBA00022695"/>
    </source>
</evidence>